<evidence type="ECO:0000256" key="2">
    <source>
        <dbReference type="ARBA" id="ARBA00022840"/>
    </source>
</evidence>
<dbReference type="PANTHER" id="PTHR32071">
    <property type="entry name" value="TRANSCRIPTIONAL REGULATORY PROTEIN"/>
    <property type="match status" value="1"/>
</dbReference>
<dbReference type="InterPro" id="IPR003593">
    <property type="entry name" value="AAA+_ATPase"/>
</dbReference>
<evidence type="ECO:0000256" key="3">
    <source>
        <dbReference type="ARBA" id="ARBA00023015"/>
    </source>
</evidence>
<evidence type="ECO:0000259" key="5">
    <source>
        <dbReference type="PROSITE" id="PS50045"/>
    </source>
</evidence>
<evidence type="ECO:0000256" key="4">
    <source>
        <dbReference type="ARBA" id="ARBA00023163"/>
    </source>
</evidence>
<dbReference type="PROSITE" id="PS00688">
    <property type="entry name" value="SIGMA54_INTERACT_3"/>
    <property type="match status" value="1"/>
</dbReference>
<dbReference type="EMBL" id="FUXC01000009">
    <property type="protein sequence ID" value="SJZ91405.1"/>
    <property type="molecule type" value="Genomic_DNA"/>
</dbReference>
<dbReference type="InterPro" id="IPR058031">
    <property type="entry name" value="AAA_lid_NorR"/>
</dbReference>
<dbReference type="Gene3D" id="3.40.50.300">
    <property type="entry name" value="P-loop containing nucleotide triphosphate hydrolases"/>
    <property type="match status" value="1"/>
</dbReference>
<feature type="domain" description="Sigma-54 factor interaction" evidence="5">
    <location>
        <begin position="124"/>
        <end position="350"/>
    </location>
</feature>
<proteinExistence type="predicted"/>
<dbReference type="PROSITE" id="PS50045">
    <property type="entry name" value="SIGMA54_INTERACT_4"/>
    <property type="match status" value="1"/>
</dbReference>
<keyword evidence="2" id="KW-0067">ATP-binding</keyword>
<keyword evidence="1" id="KW-0547">Nucleotide-binding</keyword>
<dbReference type="InterPro" id="IPR025944">
    <property type="entry name" value="Sigma_54_int_dom_CS"/>
</dbReference>
<dbReference type="InterPro" id="IPR027417">
    <property type="entry name" value="P-loop_NTPase"/>
</dbReference>
<dbReference type="Pfam" id="PF25601">
    <property type="entry name" value="AAA_lid_14"/>
    <property type="match status" value="1"/>
</dbReference>
<gene>
    <name evidence="6" type="ORF">SAMN02745152_01610</name>
</gene>
<dbReference type="FunFam" id="3.40.50.300:FF:000006">
    <property type="entry name" value="DNA-binding transcriptional regulator NtrC"/>
    <property type="match status" value="1"/>
</dbReference>
<evidence type="ECO:0000313" key="7">
    <source>
        <dbReference type="Proteomes" id="UP000190395"/>
    </source>
</evidence>
<sequence length="372" mass="42243">MEGKIFFFSQNPAFVSMCANVFSGFCCFEVLNSEKSFKNCLLHFANCIFLCDYELFKGDELFDEITKYNGHKIFFLTTKIQHSSDIPKYVIHLPFGFPHLLKMIDFETDDEENSFCKKNVSFNLAGSSPSVKKLRLQIEQAARLKDCVLFTGESGTGKSLAAKILHEMSPAGKKGKKLITENISAISENLVESELFGVKTGAFTGANCEREGLIGRADGSSIFFDEIGDFPLHLQPKLLLAVQDGLIRKIGSDESRKVDVRFIFATNQDLRNKIKNGGFRKDLFFRISAVEIEIPPLRKRKEDISELSTEYFKKRGLDFSISKTALLKLQDYDWPGNIRELENCLAKAVRNCNKNVIGPELIHFFEQDLQFW</sequence>
<dbReference type="SMART" id="SM00382">
    <property type="entry name" value="AAA"/>
    <property type="match status" value="1"/>
</dbReference>
<accession>A0A1T4PIJ9</accession>
<protein>
    <submittedName>
        <fullName evidence="6">Sigma-54 interaction domain-containing protein</fullName>
    </submittedName>
</protein>
<dbReference type="Gene3D" id="1.10.8.60">
    <property type="match status" value="1"/>
</dbReference>
<dbReference type="STRING" id="225004.SAMN02745152_01610"/>
<keyword evidence="7" id="KW-1185">Reference proteome</keyword>
<reference evidence="6 7" key="1">
    <citation type="submission" date="2017-02" db="EMBL/GenBank/DDBJ databases">
        <authorList>
            <person name="Peterson S.W."/>
        </authorList>
    </citation>
    <scope>NUCLEOTIDE SEQUENCE [LARGE SCALE GENOMIC DNA]</scope>
    <source>
        <strain evidence="6 7">ATCC BAA-909</strain>
    </source>
</reference>
<dbReference type="GO" id="GO:0006355">
    <property type="term" value="P:regulation of DNA-templated transcription"/>
    <property type="evidence" value="ECO:0007669"/>
    <property type="project" value="InterPro"/>
</dbReference>
<name>A0A1T4PIJ9_9SPIR</name>
<dbReference type="GO" id="GO:0005524">
    <property type="term" value="F:ATP binding"/>
    <property type="evidence" value="ECO:0007669"/>
    <property type="project" value="UniProtKB-KW"/>
</dbReference>
<evidence type="ECO:0000313" key="6">
    <source>
        <dbReference type="EMBL" id="SJZ91405.1"/>
    </source>
</evidence>
<dbReference type="Proteomes" id="UP000190395">
    <property type="component" value="Unassembled WGS sequence"/>
</dbReference>
<evidence type="ECO:0000256" key="1">
    <source>
        <dbReference type="ARBA" id="ARBA00022741"/>
    </source>
</evidence>
<dbReference type="InterPro" id="IPR002078">
    <property type="entry name" value="Sigma_54_int"/>
</dbReference>
<keyword evidence="4" id="KW-0804">Transcription</keyword>
<keyword evidence="3" id="KW-0805">Transcription regulation</keyword>
<dbReference type="AlphaFoldDB" id="A0A1T4PIJ9"/>
<organism evidence="6 7">
    <name type="scientific">Treponema berlinense</name>
    <dbReference type="NCBI Taxonomy" id="225004"/>
    <lineage>
        <taxon>Bacteria</taxon>
        <taxon>Pseudomonadati</taxon>
        <taxon>Spirochaetota</taxon>
        <taxon>Spirochaetia</taxon>
        <taxon>Spirochaetales</taxon>
        <taxon>Treponemataceae</taxon>
        <taxon>Treponema</taxon>
    </lineage>
</organism>
<dbReference type="SUPFAM" id="SSF52540">
    <property type="entry name" value="P-loop containing nucleoside triphosphate hydrolases"/>
    <property type="match status" value="1"/>
</dbReference>
<dbReference type="Pfam" id="PF00158">
    <property type="entry name" value="Sigma54_activat"/>
    <property type="match status" value="1"/>
</dbReference>
<dbReference type="CDD" id="cd00009">
    <property type="entry name" value="AAA"/>
    <property type="match status" value="1"/>
</dbReference>